<evidence type="ECO:0000256" key="5">
    <source>
        <dbReference type="ARBA" id="ARBA00023157"/>
    </source>
</evidence>
<dbReference type="SUPFAM" id="SSF50494">
    <property type="entry name" value="Trypsin-like serine proteases"/>
    <property type="match status" value="1"/>
</dbReference>
<dbReference type="InterPro" id="IPR009003">
    <property type="entry name" value="Peptidase_S1_PA"/>
</dbReference>
<dbReference type="OrthoDB" id="9040144at2759"/>
<dbReference type="InterPro" id="IPR001314">
    <property type="entry name" value="Peptidase_S1A"/>
</dbReference>
<evidence type="ECO:0000256" key="6">
    <source>
        <dbReference type="SAM" id="MobiDB-lite"/>
    </source>
</evidence>
<dbReference type="GO" id="GO:0005576">
    <property type="term" value="C:extracellular region"/>
    <property type="evidence" value="ECO:0007669"/>
    <property type="project" value="UniProtKB-ARBA"/>
</dbReference>
<feature type="region of interest" description="Disordered" evidence="6">
    <location>
        <begin position="314"/>
        <end position="334"/>
    </location>
</feature>
<dbReference type="InterPro" id="IPR043504">
    <property type="entry name" value="Peptidase_S1_PA_chymotrypsin"/>
</dbReference>
<feature type="region of interest" description="Disordered" evidence="6">
    <location>
        <begin position="405"/>
        <end position="424"/>
    </location>
</feature>
<dbReference type="Gene3D" id="2.40.10.10">
    <property type="entry name" value="Trypsin-like serine proteases"/>
    <property type="match status" value="2"/>
</dbReference>
<dbReference type="PANTHER" id="PTHR24252:SF8">
    <property type="entry name" value="ACROSIN"/>
    <property type="match status" value="1"/>
</dbReference>
<dbReference type="EMBL" id="AZIM01005096">
    <property type="protein sequence ID" value="ETE59940.1"/>
    <property type="molecule type" value="Genomic_DNA"/>
</dbReference>
<dbReference type="Proteomes" id="UP000018936">
    <property type="component" value="Unassembled WGS sequence"/>
</dbReference>
<evidence type="ECO:0000259" key="7">
    <source>
        <dbReference type="PROSITE" id="PS50240"/>
    </source>
</evidence>
<evidence type="ECO:0000313" key="8">
    <source>
        <dbReference type="EMBL" id="ETE59940.1"/>
    </source>
</evidence>
<dbReference type="CDD" id="cd00190">
    <property type="entry name" value="Tryp_SPc"/>
    <property type="match status" value="1"/>
</dbReference>
<proteinExistence type="inferred from homology"/>
<name>V8NCW6_OPHHA</name>
<dbReference type="Pfam" id="PF00089">
    <property type="entry name" value="Trypsin"/>
    <property type="match status" value="1"/>
</dbReference>
<comment type="similarity">
    <text evidence="1">Belongs to the peptidase S1 family. Snake venom subfamily.</text>
</comment>
<comment type="caution">
    <text evidence="8">The sequence shown here is derived from an EMBL/GenBank/DDBJ whole genome shotgun (WGS) entry which is preliminary data.</text>
</comment>
<evidence type="ECO:0000256" key="1">
    <source>
        <dbReference type="ARBA" id="ARBA00009228"/>
    </source>
</evidence>
<feature type="domain" description="Peptidase S1" evidence="7">
    <location>
        <begin position="11"/>
        <end position="241"/>
    </location>
</feature>
<dbReference type="InterPro" id="IPR001254">
    <property type="entry name" value="Trypsin_dom"/>
</dbReference>
<dbReference type="PROSITE" id="PS00134">
    <property type="entry name" value="TRYPSIN_HIS"/>
    <property type="match status" value="1"/>
</dbReference>
<dbReference type="InterPro" id="IPR018114">
    <property type="entry name" value="TRYPSIN_HIS"/>
</dbReference>
<keyword evidence="5" id="KW-1015">Disulfide bond</keyword>
<keyword evidence="2" id="KW-0645">Protease</keyword>
<evidence type="ECO:0000256" key="4">
    <source>
        <dbReference type="ARBA" id="ARBA00022825"/>
    </source>
</evidence>
<keyword evidence="3" id="KW-0378">Hydrolase</keyword>
<gene>
    <name evidence="8" type="primary">ACR</name>
    <name evidence="8" type="ORF">L345_14326</name>
</gene>
<dbReference type="FunFam" id="2.40.10.10:FF:000060">
    <property type="entry name" value="Acrosin"/>
    <property type="match status" value="1"/>
</dbReference>
<dbReference type="GO" id="GO:0006508">
    <property type="term" value="P:proteolysis"/>
    <property type="evidence" value="ECO:0007669"/>
    <property type="project" value="UniProtKB-KW"/>
</dbReference>
<evidence type="ECO:0000313" key="9">
    <source>
        <dbReference type="Proteomes" id="UP000018936"/>
    </source>
</evidence>
<sequence>MHPKYQSWKDVTDGHHALPGTWPWLISIQIYTPKGPKHSCDGAVVDVRWILTAAHCFNAKENSLKVWKIVLGTTDLSRLPDIAQLRSIKRIIFHQDYNPTTMINDIALIELDNPVIFNDYVQPICLPPVSLDSEAFSICYVSISAVVYEARANILETTTCNSSDWYYGGMNPHTLCASLKDKGGHSCQGHGGGLLMCKTLPKSPYYIVGISNSEKDCDRVEYPKIYTSIKQFLEWISRKMGSEEIQKEKLDHHIENTSSVPTTDVPKKTLVIEPPFIPQEMIPTLIEPPYVPEETTPSPPVSPFIPTETTLILEPPSVDRPSHPGPKSVESSVQYPFSNTTPLPPEYVPPETEVTLELPYIPLENPGHLEAPYIPPETSVSVEPPYILLETTTSLELPYTPQEITTPLERPYTPPETSVPLENPYIPSETLATLKPPYIP</sequence>
<feature type="non-terminal residue" evidence="8">
    <location>
        <position position="440"/>
    </location>
</feature>
<reference evidence="8 9" key="1">
    <citation type="journal article" date="2013" name="Proc. Natl. Acad. Sci. U.S.A.">
        <title>The king cobra genome reveals dynamic gene evolution and adaptation in the snake venom system.</title>
        <authorList>
            <person name="Vonk F.J."/>
            <person name="Casewell N.R."/>
            <person name="Henkel C.V."/>
            <person name="Heimberg A.M."/>
            <person name="Jansen H.J."/>
            <person name="McCleary R.J."/>
            <person name="Kerkkamp H.M."/>
            <person name="Vos R.A."/>
            <person name="Guerreiro I."/>
            <person name="Calvete J.J."/>
            <person name="Wuster W."/>
            <person name="Woods A.E."/>
            <person name="Logan J.M."/>
            <person name="Harrison R.A."/>
            <person name="Castoe T.A."/>
            <person name="de Koning A.P."/>
            <person name="Pollock D.D."/>
            <person name="Yandell M."/>
            <person name="Calderon D."/>
            <person name="Renjifo C."/>
            <person name="Currier R.B."/>
            <person name="Salgado D."/>
            <person name="Pla D."/>
            <person name="Sanz L."/>
            <person name="Hyder A.S."/>
            <person name="Ribeiro J.M."/>
            <person name="Arntzen J.W."/>
            <person name="van den Thillart G.E."/>
            <person name="Boetzer M."/>
            <person name="Pirovano W."/>
            <person name="Dirks R.P."/>
            <person name="Spaink H.P."/>
            <person name="Duboule D."/>
            <person name="McGlinn E."/>
            <person name="Kini R.M."/>
            <person name="Richardson M.K."/>
        </authorList>
    </citation>
    <scope>NUCLEOTIDE SEQUENCE</scope>
    <source>
        <tissue evidence="8">Blood</tissue>
    </source>
</reference>
<organism evidence="8 9">
    <name type="scientific">Ophiophagus hannah</name>
    <name type="common">King cobra</name>
    <name type="synonym">Naja hannah</name>
    <dbReference type="NCBI Taxonomy" id="8665"/>
    <lineage>
        <taxon>Eukaryota</taxon>
        <taxon>Metazoa</taxon>
        <taxon>Chordata</taxon>
        <taxon>Craniata</taxon>
        <taxon>Vertebrata</taxon>
        <taxon>Euteleostomi</taxon>
        <taxon>Lepidosauria</taxon>
        <taxon>Squamata</taxon>
        <taxon>Bifurcata</taxon>
        <taxon>Unidentata</taxon>
        <taxon>Episquamata</taxon>
        <taxon>Toxicofera</taxon>
        <taxon>Serpentes</taxon>
        <taxon>Colubroidea</taxon>
        <taxon>Elapidae</taxon>
        <taxon>Elapinae</taxon>
        <taxon>Ophiophagus</taxon>
    </lineage>
</organism>
<evidence type="ECO:0000256" key="2">
    <source>
        <dbReference type="ARBA" id="ARBA00022670"/>
    </source>
</evidence>
<dbReference type="PANTHER" id="PTHR24252">
    <property type="entry name" value="ACROSIN-RELATED"/>
    <property type="match status" value="1"/>
</dbReference>
<evidence type="ECO:0000256" key="3">
    <source>
        <dbReference type="ARBA" id="ARBA00022801"/>
    </source>
</evidence>
<keyword evidence="4" id="KW-0720">Serine protease</keyword>
<dbReference type="SMART" id="SM00020">
    <property type="entry name" value="Tryp_SPc"/>
    <property type="match status" value="1"/>
</dbReference>
<dbReference type="PROSITE" id="PS50240">
    <property type="entry name" value="TRYPSIN_DOM"/>
    <property type="match status" value="1"/>
</dbReference>
<keyword evidence="9" id="KW-1185">Reference proteome</keyword>
<dbReference type="GO" id="GO:0004252">
    <property type="term" value="F:serine-type endopeptidase activity"/>
    <property type="evidence" value="ECO:0007669"/>
    <property type="project" value="InterPro"/>
</dbReference>
<dbReference type="PRINTS" id="PR00722">
    <property type="entry name" value="CHYMOTRYPSIN"/>
</dbReference>
<dbReference type="GO" id="GO:0007340">
    <property type="term" value="P:acrosome reaction"/>
    <property type="evidence" value="ECO:0007669"/>
    <property type="project" value="TreeGrafter"/>
</dbReference>
<dbReference type="AlphaFoldDB" id="V8NCW6"/>
<accession>V8NCW6</accession>
<protein>
    <submittedName>
        <fullName evidence="8">Acrosin</fullName>
    </submittedName>
</protein>